<dbReference type="AlphaFoldDB" id="A0A7W6M7W4"/>
<dbReference type="Proteomes" id="UP000565745">
    <property type="component" value="Unassembled WGS sequence"/>
</dbReference>
<accession>A0A7W6M7W4</accession>
<sequence length="76" mass="8694">MLLQCKKFQRCPDIILKWAVSCKFGPIRSAKTSASQRCYRIKREPIDGMLQLHGSQTGLRGVNGTEWPRATLQIYL</sequence>
<organism evidence="1 2">
    <name type="scientific">Sulfitobacter noctilucicola</name>
    <dbReference type="NCBI Taxonomy" id="1342301"/>
    <lineage>
        <taxon>Bacteria</taxon>
        <taxon>Pseudomonadati</taxon>
        <taxon>Pseudomonadota</taxon>
        <taxon>Alphaproteobacteria</taxon>
        <taxon>Rhodobacterales</taxon>
        <taxon>Roseobacteraceae</taxon>
        <taxon>Sulfitobacter</taxon>
    </lineage>
</organism>
<protein>
    <submittedName>
        <fullName evidence="1">Uncharacterized protein</fullName>
    </submittedName>
</protein>
<gene>
    <name evidence="1" type="ORF">GGR93_001832</name>
</gene>
<name>A0A7W6M7W4_9RHOB</name>
<evidence type="ECO:0000313" key="1">
    <source>
        <dbReference type="EMBL" id="MBB4174059.1"/>
    </source>
</evidence>
<keyword evidence="2" id="KW-1185">Reference proteome</keyword>
<reference evidence="1 2" key="1">
    <citation type="submission" date="2020-08" db="EMBL/GenBank/DDBJ databases">
        <title>Genomic Encyclopedia of Type Strains, Phase IV (KMG-IV): sequencing the most valuable type-strain genomes for metagenomic binning, comparative biology and taxonomic classification.</title>
        <authorList>
            <person name="Goeker M."/>
        </authorList>
    </citation>
    <scope>NUCLEOTIDE SEQUENCE [LARGE SCALE GENOMIC DNA]</scope>
    <source>
        <strain evidence="1 2">DSM 101015</strain>
    </source>
</reference>
<dbReference type="EMBL" id="JACIFU010000002">
    <property type="protein sequence ID" value="MBB4174059.1"/>
    <property type="molecule type" value="Genomic_DNA"/>
</dbReference>
<evidence type="ECO:0000313" key="2">
    <source>
        <dbReference type="Proteomes" id="UP000565745"/>
    </source>
</evidence>
<proteinExistence type="predicted"/>
<comment type="caution">
    <text evidence="1">The sequence shown here is derived from an EMBL/GenBank/DDBJ whole genome shotgun (WGS) entry which is preliminary data.</text>
</comment>